<dbReference type="GO" id="GO:0046983">
    <property type="term" value="F:protein dimerization activity"/>
    <property type="evidence" value="ECO:0007669"/>
    <property type="project" value="InterPro"/>
</dbReference>
<evidence type="ECO:0000259" key="4">
    <source>
        <dbReference type="Pfam" id="PF05699"/>
    </source>
</evidence>
<dbReference type="EMBL" id="CM010719">
    <property type="protein sequence ID" value="RZC61116.1"/>
    <property type="molecule type" value="Genomic_DNA"/>
</dbReference>
<feature type="repeat" description="PPR" evidence="3">
    <location>
        <begin position="573"/>
        <end position="607"/>
    </location>
</feature>
<organism evidence="5 6">
    <name type="scientific">Papaver somniferum</name>
    <name type="common">Opium poppy</name>
    <dbReference type="NCBI Taxonomy" id="3469"/>
    <lineage>
        <taxon>Eukaryota</taxon>
        <taxon>Viridiplantae</taxon>
        <taxon>Streptophyta</taxon>
        <taxon>Embryophyta</taxon>
        <taxon>Tracheophyta</taxon>
        <taxon>Spermatophyta</taxon>
        <taxon>Magnoliopsida</taxon>
        <taxon>Ranunculales</taxon>
        <taxon>Papaveraceae</taxon>
        <taxon>Papaveroideae</taxon>
        <taxon>Papaver</taxon>
    </lineage>
</organism>
<feature type="repeat" description="PPR" evidence="3">
    <location>
        <begin position="608"/>
        <end position="642"/>
    </location>
</feature>
<dbReference type="AlphaFoldDB" id="A0A4Y7JKM5"/>
<dbReference type="Proteomes" id="UP000316621">
    <property type="component" value="Chromosome 5"/>
</dbReference>
<protein>
    <recommendedName>
        <fullName evidence="4">HAT C-terminal dimerisation domain-containing protein</fullName>
    </recommendedName>
</protein>
<dbReference type="InterPro" id="IPR012337">
    <property type="entry name" value="RNaseH-like_sf"/>
</dbReference>
<evidence type="ECO:0000256" key="3">
    <source>
        <dbReference type="PROSITE-ProRule" id="PRU00708"/>
    </source>
</evidence>
<feature type="repeat" description="PPR" evidence="3">
    <location>
        <begin position="678"/>
        <end position="712"/>
    </location>
</feature>
<dbReference type="PROSITE" id="PS51375">
    <property type="entry name" value="PPR"/>
    <property type="match status" value="12"/>
</dbReference>
<reference evidence="5 6" key="1">
    <citation type="journal article" date="2018" name="Science">
        <title>The opium poppy genome and morphinan production.</title>
        <authorList>
            <person name="Guo L."/>
            <person name="Winzer T."/>
            <person name="Yang X."/>
            <person name="Li Y."/>
            <person name="Ning Z."/>
            <person name="He Z."/>
            <person name="Teodor R."/>
            <person name="Lu Y."/>
            <person name="Bowser T.A."/>
            <person name="Graham I.A."/>
            <person name="Ye K."/>
        </authorList>
    </citation>
    <scope>NUCLEOTIDE SEQUENCE [LARGE SCALE GENOMIC DNA]</scope>
    <source>
        <strain evidence="6">cv. HN1</strain>
        <tissue evidence="5">Leaves</tissue>
    </source>
</reference>
<dbReference type="Pfam" id="PF05699">
    <property type="entry name" value="Dimer_Tnp_hAT"/>
    <property type="match status" value="1"/>
</dbReference>
<feature type="repeat" description="PPR" evidence="3">
    <location>
        <begin position="397"/>
        <end position="431"/>
    </location>
</feature>
<keyword evidence="2" id="KW-0677">Repeat</keyword>
<feature type="repeat" description="PPR" evidence="3">
    <location>
        <begin position="432"/>
        <end position="466"/>
    </location>
</feature>
<dbReference type="InterPro" id="IPR011990">
    <property type="entry name" value="TPR-like_helical_dom_sf"/>
</dbReference>
<feature type="repeat" description="PPR" evidence="3">
    <location>
        <begin position="748"/>
        <end position="782"/>
    </location>
</feature>
<name>A0A4Y7JKM5_PAPSO</name>
<dbReference type="PANTHER" id="PTHR47939:SF13">
    <property type="entry name" value="OS03G0201400 PROTEIN"/>
    <property type="match status" value="1"/>
</dbReference>
<gene>
    <name evidence="5" type="ORF">C5167_022889</name>
</gene>
<dbReference type="InterPro" id="IPR008906">
    <property type="entry name" value="HATC_C_dom"/>
</dbReference>
<feature type="repeat" description="PPR" evidence="3">
    <location>
        <begin position="643"/>
        <end position="677"/>
    </location>
</feature>
<proteinExistence type="inferred from homology"/>
<dbReference type="NCBIfam" id="TIGR00756">
    <property type="entry name" value="PPR"/>
    <property type="match status" value="13"/>
</dbReference>
<dbReference type="SUPFAM" id="SSF53098">
    <property type="entry name" value="Ribonuclease H-like"/>
    <property type="match status" value="1"/>
</dbReference>
<feature type="repeat" description="PPR" evidence="3">
    <location>
        <begin position="538"/>
        <end position="572"/>
    </location>
</feature>
<feature type="repeat" description="PPR" evidence="3">
    <location>
        <begin position="502"/>
        <end position="532"/>
    </location>
</feature>
<feature type="domain" description="HAT C-terminal dimerisation" evidence="4">
    <location>
        <begin position="136"/>
        <end position="221"/>
    </location>
</feature>
<feature type="repeat" description="PPR" evidence="3">
    <location>
        <begin position="713"/>
        <end position="747"/>
    </location>
</feature>
<dbReference type="InterPro" id="IPR002885">
    <property type="entry name" value="PPR_rpt"/>
</dbReference>
<dbReference type="Gramene" id="RZC61116">
    <property type="protein sequence ID" value="RZC61116"/>
    <property type="gene ID" value="C5167_022889"/>
</dbReference>
<evidence type="ECO:0000313" key="6">
    <source>
        <dbReference type="Proteomes" id="UP000316621"/>
    </source>
</evidence>
<comment type="similarity">
    <text evidence="1">Belongs to the PPR family. P subfamily.</text>
</comment>
<accession>A0A4Y7JKM5</accession>
<dbReference type="Gene3D" id="1.25.40.10">
    <property type="entry name" value="Tetratricopeptide repeat domain"/>
    <property type="match status" value="5"/>
</dbReference>
<evidence type="ECO:0000256" key="1">
    <source>
        <dbReference type="ARBA" id="ARBA00007626"/>
    </source>
</evidence>
<evidence type="ECO:0000313" key="5">
    <source>
        <dbReference type="EMBL" id="RZC61116.1"/>
    </source>
</evidence>
<dbReference type="Pfam" id="PF13041">
    <property type="entry name" value="PPR_2"/>
    <property type="match status" value="6"/>
</dbReference>
<dbReference type="SUPFAM" id="SSF81901">
    <property type="entry name" value="HCP-like"/>
    <property type="match status" value="1"/>
</dbReference>
<dbReference type="Pfam" id="PF12854">
    <property type="entry name" value="PPR_1"/>
    <property type="match status" value="1"/>
</dbReference>
<feature type="repeat" description="PPR" evidence="3">
    <location>
        <begin position="467"/>
        <end position="501"/>
    </location>
</feature>
<keyword evidence="6" id="KW-1185">Reference proteome</keyword>
<dbReference type="InterPro" id="IPR050667">
    <property type="entry name" value="PPR-containing_protein"/>
</dbReference>
<dbReference type="PANTHER" id="PTHR47939">
    <property type="entry name" value="MEMBRANE-ASSOCIATED SALT-INDUCIBLE PROTEIN-LIKE"/>
    <property type="match status" value="1"/>
</dbReference>
<sequence>MGAVMLLKYNKYWGTYRKMNSLMFMAVLLDPREKEHGLFVTVEDLIVHYDPAMKKKLVEKWVEEVLKNFVELFAAYKVENVRCAVSSSESVGETNSTSTQSSSSFGSTISSKAKYMAGRNKRKHQLSNVEDIGRSEVERYLAEPIYTPTNENATFDILQWWKVNAARFDILPLMAKDIFAIPVSSVASESAFSTGKRILDPFRSSLKPKTLEALILLQNWLRTPIDMDSSTLGVEEEEIDIAESVGRVVGEAKTDPNRPMCSPSSTHRQINLYDVPKGHILSSNNWDIFSQVITEKMNLVQRLLHTRPISNYEIFVRNYYNISRLERYVKDECKSGRIKKLGDGLKYFDQLILERPLPSTTTRTFNHLLSSVSKIKCYSDVIMLFYKRMNLVGVKPDIYTFSILINCCCQLGQLSYGFCLFGEMLKRGYHPDKVTFTILIKGLCIKDEIETAFDVFAKMAHTGIQPDAFTCNTLIHGFCRTGKVGLAIQLKSKMSEWNCRLNVVSYVVIIDTLCKGGLLDEAVVLFSEMLDDPSVVPNVVVYTSLINGFCNSGRLNEAKRLLEEMADRGISADLTTYNSIIHGHCLHGQHEEARKCFDEMMGRGISPDTITYNSMMDGLCLTGHLEEAVKLSDSMVDTGLEPNVFNYNVLIDGYCKNRKMDEAMQLFKKMKRNGLQPTTVTYNTLLGGLYRDGKVRAANNMFDEMQAFGPSPDTVTYGTVLNGYCKNGKVEEAVELFESMEDTGMLANAYMYSILMHSFFRAGKLGDARKLFNEIPNKGVVIYNTMINGLFHNMMSLEAEKLIFEMEEKGCLPNARTYDIIIQAFLIAKETDRALHFLRKMCEKEFVPSDSVFSFSLKTLSADELRNL</sequence>
<evidence type="ECO:0000256" key="2">
    <source>
        <dbReference type="ARBA" id="ARBA00022737"/>
    </source>
</evidence>
<feature type="repeat" description="PPR" evidence="3">
    <location>
        <begin position="814"/>
        <end position="848"/>
    </location>
</feature>